<evidence type="ECO:0000256" key="2">
    <source>
        <dbReference type="ARBA" id="ARBA00022679"/>
    </source>
</evidence>
<dbReference type="Pfam" id="PF23485">
    <property type="entry name" value="YBR230W-A"/>
    <property type="match status" value="1"/>
</dbReference>
<keyword evidence="4" id="KW-0067">ATP-binding</keyword>
<dbReference type="GO" id="GO:0005524">
    <property type="term" value="F:ATP binding"/>
    <property type="evidence" value="ECO:0007669"/>
    <property type="project" value="UniProtKB-KW"/>
</dbReference>
<dbReference type="EMBL" id="LN890542">
    <property type="protein sequence ID" value="CUS21289.1"/>
    <property type="molecule type" value="Genomic_DNA"/>
</dbReference>
<sequence length="570" mass="64786">MSSRKALYHAVCVASSLKEVAKGSLSISKESLRSWFETSSITRPVLSNYQWFYDKEWEAARKLSERVRSDHEKCEHTTKQGSRTKASGPKKTVRHYSTRAKQPLHSSRPGQSAKPDAAVQNTHETSEDAPQKLQSSSIPSSRISRLFHYGSLAAGVGFSAATDGLSQAVRGQSPDFKSLLLSDANIERIVKKFSKMRGAALKIGQMMSFQDENVLPKELYIVLSRVQNGANYMPQRQLDRLMTRELGKDWKDKFARFDLIPMAAASIGQVHDAVLPSGEEVVVKVQYPGVKDSIDSDLNNVLMFLTASRLLPRGLFLDKTVANARTELRWECDYNREAAALRKFEQLLKGEPTLVTPRVYEDLTTDSIITMSKMHGKEIMKLPSTVPQETRNFISETIMRLCLREIAEFQFMQTDPNWANFLYNDSTQKLELLDFGASRDFPEEFIYKYRRMLTAGTQRDREKVAHFSRELGYLTGLESKAMVDAHVDSVMVLAEPFCGDPETYFDFSEQTVTDRIRGNIGLMLKERLCPPPEETYSLHRKFSGVFLLCARMRAKVPMAKLFQEHFALYE</sequence>
<keyword evidence="2" id="KW-0808">Transferase</keyword>
<dbReference type="InterPro" id="IPR034646">
    <property type="entry name" value="ADCK3_dom"/>
</dbReference>
<dbReference type="GO" id="GO:0016740">
    <property type="term" value="F:transferase activity"/>
    <property type="evidence" value="ECO:0007669"/>
    <property type="project" value="UniProtKB-KW"/>
</dbReference>
<evidence type="ECO:0000313" key="7">
    <source>
        <dbReference type="EMBL" id="CUS21289.1"/>
    </source>
</evidence>
<keyword evidence="3" id="KW-0547">Nucleotide-binding</keyword>
<evidence type="ECO:0000256" key="4">
    <source>
        <dbReference type="ARBA" id="ARBA00022840"/>
    </source>
</evidence>
<dbReference type="InterPro" id="IPR004147">
    <property type="entry name" value="ABC1_dom"/>
</dbReference>
<evidence type="ECO:0000313" key="8">
    <source>
        <dbReference type="Proteomes" id="UP000236544"/>
    </source>
</evidence>
<dbReference type="PANTHER" id="PTHR43851">
    <property type="match status" value="1"/>
</dbReference>
<keyword evidence="8" id="KW-1185">Reference proteome</keyword>
<name>A0A0N7ML49_9SACH</name>
<proteinExistence type="inferred from homology"/>
<reference evidence="8" key="1">
    <citation type="submission" date="2015-10" db="EMBL/GenBank/DDBJ databases">
        <authorList>
            <person name="Devillers H."/>
        </authorList>
    </citation>
    <scope>NUCLEOTIDE SEQUENCE [LARGE SCALE GENOMIC DNA]</scope>
</reference>
<evidence type="ECO:0000256" key="5">
    <source>
        <dbReference type="SAM" id="MobiDB-lite"/>
    </source>
</evidence>
<dbReference type="InterPro" id="IPR011009">
    <property type="entry name" value="Kinase-like_dom_sf"/>
</dbReference>
<dbReference type="GO" id="GO:0006744">
    <property type="term" value="P:ubiquinone biosynthetic process"/>
    <property type="evidence" value="ECO:0007669"/>
    <property type="project" value="TreeGrafter"/>
</dbReference>
<dbReference type="PANTHER" id="PTHR43851:SF3">
    <property type="entry name" value="COENZYME Q8"/>
    <property type="match status" value="1"/>
</dbReference>
<dbReference type="InterPro" id="IPR051409">
    <property type="entry name" value="Atypical_kinase_ADCK"/>
</dbReference>
<gene>
    <name evidence="7" type="ORF">LAQU0_S02e10330g</name>
</gene>
<dbReference type="InterPro" id="IPR057816">
    <property type="entry name" value="YBR230W-A"/>
</dbReference>
<feature type="compositionally biased region" description="Basic and acidic residues" evidence="5">
    <location>
        <begin position="66"/>
        <end position="78"/>
    </location>
</feature>
<dbReference type="AlphaFoldDB" id="A0A0N7ML49"/>
<dbReference type="Pfam" id="PF03109">
    <property type="entry name" value="ABC1"/>
    <property type="match status" value="1"/>
</dbReference>
<protein>
    <submittedName>
        <fullName evidence="7">LAQU0S02e10330g1_1</fullName>
    </submittedName>
</protein>
<evidence type="ECO:0000256" key="1">
    <source>
        <dbReference type="ARBA" id="ARBA00009670"/>
    </source>
</evidence>
<feature type="domain" description="ABC1 atypical kinase-like" evidence="6">
    <location>
        <begin position="225"/>
        <end position="466"/>
    </location>
</feature>
<accession>A0A0N7ML49</accession>
<dbReference type="CDD" id="cd13970">
    <property type="entry name" value="ABC1_ADCK3"/>
    <property type="match status" value="1"/>
</dbReference>
<evidence type="ECO:0000256" key="3">
    <source>
        <dbReference type="ARBA" id="ARBA00022741"/>
    </source>
</evidence>
<evidence type="ECO:0000259" key="6">
    <source>
        <dbReference type="Pfam" id="PF03109"/>
    </source>
</evidence>
<dbReference type="OrthoDB" id="201153at2759"/>
<dbReference type="Proteomes" id="UP000236544">
    <property type="component" value="Unassembled WGS sequence"/>
</dbReference>
<comment type="similarity">
    <text evidence="1">Belongs to the protein kinase superfamily. ADCK protein kinase family.</text>
</comment>
<organism evidence="7 8">
    <name type="scientific">Lachancea quebecensis</name>
    <dbReference type="NCBI Taxonomy" id="1654605"/>
    <lineage>
        <taxon>Eukaryota</taxon>
        <taxon>Fungi</taxon>
        <taxon>Dikarya</taxon>
        <taxon>Ascomycota</taxon>
        <taxon>Saccharomycotina</taxon>
        <taxon>Saccharomycetes</taxon>
        <taxon>Saccharomycetales</taxon>
        <taxon>Saccharomycetaceae</taxon>
        <taxon>Lachancea</taxon>
    </lineage>
</organism>
<dbReference type="SUPFAM" id="SSF56112">
    <property type="entry name" value="Protein kinase-like (PK-like)"/>
    <property type="match status" value="1"/>
</dbReference>
<feature type="region of interest" description="Disordered" evidence="5">
    <location>
        <begin position="66"/>
        <end position="137"/>
    </location>
</feature>